<proteinExistence type="predicted"/>
<gene>
    <name evidence="1" type="ORF">GM658_04560</name>
</gene>
<dbReference type="RefSeq" id="WP_155452827.1">
    <property type="nucleotide sequence ID" value="NZ_WNKX01000003.1"/>
</dbReference>
<sequence>MKHAVDQLGKLPAAEAERAEFHARFARSFNDPRFDGLRDAVAALEELAWRQYCEQRQDRGPH</sequence>
<evidence type="ECO:0000313" key="2">
    <source>
        <dbReference type="Proteomes" id="UP000472320"/>
    </source>
</evidence>
<dbReference type="AlphaFoldDB" id="A0A6L6QDW0"/>
<protein>
    <submittedName>
        <fullName evidence="1">Uncharacterized protein</fullName>
    </submittedName>
</protein>
<dbReference type="Proteomes" id="UP000472320">
    <property type="component" value="Unassembled WGS sequence"/>
</dbReference>
<reference evidence="1 2" key="1">
    <citation type="submission" date="2019-11" db="EMBL/GenBank/DDBJ databases">
        <title>Type strains purchased from KCTC, JCM and DSMZ.</title>
        <authorList>
            <person name="Lu H."/>
        </authorList>
    </citation>
    <scope>NUCLEOTIDE SEQUENCE [LARGE SCALE GENOMIC DNA]</scope>
    <source>
        <strain evidence="1 2">JCM 31587</strain>
    </source>
</reference>
<name>A0A6L6QDW0_9BURK</name>
<keyword evidence="2" id="KW-1185">Reference proteome</keyword>
<evidence type="ECO:0000313" key="1">
    <source>
        <dbReference type="EMBL" id="MTW09863.1"/>
    </source>
</evidence>
<organism evidence="1 2">
    <name type="scientific">Massilia eburnea</name>
    <dbReference type="NCBI Taxonomy" id="1776165"/>
    <lineage>
        <taxon>Bacteria</taxon>
        <taxon>Pseudomonadati</taxon>
        <taxon>Pseudomonadota</taxon>
        <taxon>Betaproteobacteria</taxon>
        <taxon>Burkholderiales</taxon>
        <taxon>Oxalobacteraceae</taxon>
        <taxon>Telluria group</taxon>
        <taxon>Massilia</taxon>
    </lineage>
</organism>
<dbReference type="EMBL" id="WNKX01000003">
    <property type="protein sequence ID" value="MTW09863.1"/>
    <property type="molecule type" value="Genomic_DNA"/>
</dbReference>
<comment type="caution">
    <text evidence="1">The sequence shown here is derived from an EMBL/GenBank/DDBJ whole genome shotgun (WGS) entry which is preliminary data.</text>
</comment>
<accession>A0A6L6QDW0</accession>
<dbReference type="OrthoDB" id="8781363at2"/>